<gene>
    <name evidence="1" type="ORF">BDV41DRAFT_533558</name>
</gene>
<keyword evidence="2" id="KW-1185">Reference proteome</keyword>
<evidence type="ECO:0000313" key="1">
    <source>
        <dbReference type="EMBL" id="KAE8314700.1"/>
    </source>
</evidence>
<dbReference type="EMBL" id="ML738317">
    <property type="protein sequence ID" value="KAE8314700.1"/>
    <property type="molecule type" value="Genomic_DNA"/>
</dbReference>
<protein>
    <submittedName>
        <fullName evidence="1">Uncharacterized protein</fullName>
    </submittedName>
</protein>
<proteinExistence type="predicted"/>
<sequence length="85" mass="9339">MEYIVGVTLQELWISQSLSPTEKHAIVKQVAACINELRLLKPPQEGVVASAELGQVDDARVGYRSFGPFSNIDDFHSSGGLYRGF</sequence>
<accession>A0A5N6W5Q1</accession>
<organism evidence="1 2">
    <name type="scientific">Aspergillus transmontanensis</name>
    <dbReference type="NCBI Taxonomy" id="1034304"/>
    <lineage>
        <taxon>Eukaryota</taxon>
        <taxon>Fungi</taxon>
        <taxon>Dikarya</taxon>
        <taxon>Ascomycota</taxon>
        <taxon>Pezizomycotina</taxon>
        <taxon>Eurotiomycetes</taxon>
        <taxon>Eurotiomycetidae</taxon>
        <taxon>Eurotiales</taxon>
        <taxon>Aspergillaceae</taxon>
        <taxon>Aspergillus</taxon>
        <taxon>Aspergillus subgen. Circumdati</taxon>
    </lineage>
</organism>
<dbReference type="Proteomes" id="UP000325433">
    <property type="component" value="Unassembled WGS sequence"/>
</dbReference>
<name>A0A5N6W5Q1_9EURO</name>
<reference evidence="2" key="1">
    <citation type="submission" date="2019-04" db="EMBL/GenBank/DDBJ databases">
        <title>Friends and foes A comparative genomics studyof 23 Aspergillus species from section Flavi.</title>
        <authorList>
            <consortium name="DOE Joint Genome Institute"/>
            <person name="Kjaerbolling I."/>
            <person name="Vesth T."/>
            <person name="Frisvad J.C."/>
            <person name="Nybo J.L."/>
            <person name="Theobald S."/>
            <person name="Kildgaard S."/>
            <person name="Isbrandt T."/>
            <person name="Kuo A."/>
            <person name="Sato A."/>
            <person name="Lyhne E.K."/>
            <person name="Kogle M.E."/>
            <person name="Wiebenga A."/>
            <person name="Kun R.S."/>
            <person name="Lubbers R.J."/>
            <person name="Makela M.R."/>
            <person name="Barry K."/>
            <person name="Chovatia M."/>
            <person name="Clum A."/>
            <person name="Daum C."/>
            <person name="Haridas S."/>
            <person name="He G."/>
            <person name="LaButti K."/>
            <person name="Lipzen A."/>
            <person name="Mondo S."/>
            <person name="Riley R."/>
            <person name="Salamov A."/>
            <person name="Simmons B.A."/>
            <person name="Magnuson J.K."/>
            <person name="Henrissat B."/>
            <person name="Mortensen U.H."/>
            <person name="Larsen T.O."/>
            <person name="Devries R.P."/>
            <person name="Grigoriev I.V."/>
            <person name="Machida M."/>
            <person name="Baker S.E."/>
            <person name="Andersen M.R."/>
        </authorList>
    </citation>
    <scope>NUCLEOTIDE SEQUENCE [LARGE SCALE GENOMIC DNA]</scope>
    <source>
        <strain evidence="2">CBS 130015</strain>
    </source>
</reference>
<dbReference type="AlphaFoldDB" id="A0A5N6W5Q1"/>
<evidence type="ECO:0000313" key="2">
    <source>
        <dbReference type="Proteomes" id="UP000325433"/>
    </source>
</evidence>